<dbReference type="RefSeq" id="WP_215379941.1">
    <property type="nucleotide sequence ID" value="NZ_JAGTIS010000017.1"/>
</dbReference>
<protein>
    <submittedName>
        <fullName evidence="4">OprD family porin</fullName>
    </submittedName>
</protein>
<dbReference type="Gene3D" id="2.40.160.10">
    <property type="entry name" value="Porin"/>
    <property type="match status" value="1"/>
</dbReference>
<evidence type="ECO:0000313" key="5">
    <source>
        <dbReference type="Proteomes" id="UP001519667"/>
    </source>
</evidence>
<reference evidence="4 5" key="1">
    <citation type="submission" date="2021-04" db="EMBL/GenBank/DDBJ databases">
        <title>Pseudomonas boanensis sp. nov., a bacterium isolated from river water used for household purposes in Boane District, Mozambique.</title>
        <authorList>
            <person name="Nicklasson M."/>
            <person name="Martin-Rodriguez A.J."/>
            <person name="Thorell K."/>
            <person name="Neves L."/>
            <person name="Mussagy A."/>
            <person name="Rydberg H.A."/>
            <person name="Hernroth B."/>
            <person name="Svensson-Stadler L."/>
            <person name="Sjoling A."/>
        </authorList>
    </citation>
    <scope>NUCLEOTIDE SEQUENCE [LARGE SCALE GENOMIC DNA]</scope>
    <source>
        <strain evidence="4 5">DB1</strain>
    </source>
</reference>
<sequence length="409" mass="44468">MHPNTRLAAALLAGSGLGWPLLAQAELIEDSHASLELRNYYFNRDFRQTGARDKAEEWAQGFLLRVESGFTKGPVGFGADAIGLLGVKLDSGDGTAGTGLLPADRGSGGSQDEYSKLGLTGKMKISNSLLKAGALHFKSPIVSANDSRLLPQLFRGALLGVQEIESLTLQGGRLDRIKLNSSSDYQEFSANRIGGRSDAFTFAGGDYRITPALTTSLHYGQLEGIYAQTFVGLTHNLALGGTQSLKSDMRYARSREDGSFRELDNEAFGALFTWRIEGHALGAGYQKMAGDDPFPYIAGSDPFLVNFVQIGDFANAGERSWQLRYDYDFASLGVPGLTFMSRYVSGDQVQLGAVDDGEESERDTDIAYVIQSGPLKNLGLKWRNATVHSNFTNDLDENRLILSYSLALW</sequence>
<evidence type="ECO:0000256" key="3">
    <source>
        <dbReference type="ARBA" id="ARBA00022729"/>
    </source>
</evidence>
<dbReference type="Proteomes" id="UP001519667">
    <property type="component" value="Unassembled WGS sequence"/>
</dbReference>
<organism evidence="4 5">
    <name type="scientific">Metapseudomonas boanensis</name>
    <dbReference type="NCBI Taxonomy" id="2822138"/>
    <lineage>
        <taxon>Bacteria</taxon>
        <taxon>Pseudomonadati</taxon>
        <taxon>Pseudomonadota</taxon>
        <taxon>Gammaproteobacteria</taxon>
        <taxon>Pseudomonadales</taxon>
        <taxon>Pseudomonadaceae</taxon>
        <taxon>Metapseudomonas</taxon>
    </lineage>
</organism>
<accession>A0ABS5XNJ1</accession>
<comment type="caution">
    <text evidence="4">The sequence shown here is derived from an EMBL/GenBank/DDBJ whole genome shotgun (WGS) entry which is preliminary data.</text>
</comment>
<keyword evidence="3" id="KW-0732">Signal</keyword>
<evidence type="ECO:0000256" key="1">
    <source>
        <dbReference type="ARBA" id="ARBA00009075"/>
    </source>
</evidence>
<dbReference type="Pfam" id="PF03573">
    <property type="entry name" value="OprD"/>
    <property type="match status" value="1"/>
</dbReference>
<dbReference type="InterPro" id="IPR023614">
    <property type="entry name" value="Porin_dom_sf"/>
</dbReference>
<gene>
    <name evidence="4" type="ORF">J7302_22490</name>
</gene>
<keyword evidence="2" id="KW-0813">Transport</keyword>
<dbReference type="InterPro" id="IPR005318">
    <property type="entry name" value="OM_porin_bac"/>
</dbReference>
<dbReference type="EMBL" id="JAGTIS010000017">
    <property type="protein sequence ID" value="MBT8768878.1"/>
    <property type="molecule type" value="Genomic_DNA"/>
</dbReference>
<comment type="similarity">
    <text evidence="1">Belongs to the outer membrane porin (Opr) (TC 1.B.25) family.</text>
</comment>
<evidence type="ECO:0000256" key="2">
    <source>
        <dbReference type="ARBA" id="ARBA00022448"/>
    </source>
</evidence>
<dbReference type="PANTHER" id="PTHR34596:SF2">
    <property type="entry name" value="CHITOPORIN"/>
    <property type="match status" value="1"/>
</dbReference>
<dbReference type="PANTHER" id="PTHR34596">
    <property type="entry name" value="CHITOPORIN"/>
    <property type="match status" value="1"/>
</dbReference>
<proteinExistence type="inferred from homology"/>
<keyword evidence="5" id="KW-1185">Reference proteome</keyword>
<name>A0ABS5XNJ1_9GAMM</name>
<evidence type="ECO:0000313" key="4">
    <source>
        <dbReference type="EMBL" id="MBT8768878.1"/>
    </source>
</evidence>